<dbReference type="OrthoDB" id="1930928at2759"/>
<dbReference type="EMBL" id="AWUE01022932">
    <property type="protein sequence ID" value="OMO55549.1"/>
    <property type="molecule type" value="Genomic_DNA"/>
</dbReference>
<keyword evidence="4" id="KW-1185">Reference proteome</keyword>
<dbReference type="PANTHER" id="PTHR45786:SF80">
    <property type="entry name" value="HELITRON HELICASE-LIKE DOMAIN-CONTAINING PROTEIN"/>
    <property type="match status" value="1"/>
</dbReference>
<dbReference type="Proteomes" id="UP000187203">
    <property type="component" value="Unassembled WGS sequence"/>
</dbReference>
<protein>
    <recommendedName>
        <fullName evidence="2">Helitron helicase-like domain-containing protein</fullName>
    </recommendedName>
</protein>
<evidence type="ECO:0000313" key="4">
    <source>
        <dbReference type="Proteomes" id="UP000187203"/>
    </source>
</evidence>
<feature type="compositionally biased region" description="Polar residues" evidence="1">
    <location>
        <begin position="22"/>
        <end position="37"/>
    </location>
</feature>
<sequence>MTPSQREVYLASRRAAYHARKNSNSVHNVTQPLQETLTTREDGSQRRSDPIRVTDMRRLARSRDQRSTNYGADPHGASTSTANATQGQQIQLQNQSTVNEGSEMIRVTDMRRLAYSRDQRPTDYGAYSLEASTLTTNATQGQQIRLQNQSTIIGGLYNTVPQTERSRHVNINATVPNFVQRWHTNCAIDYHESAGNPRSHPAPREMLDLFLGQTVEGRHFRQHVRSYNHNFAFTSMGVHLDQSLPGGNRGVFVFRAQGNIYHKIGGLLPTTNDRPLFLQMYVYDTEHETEYRMLENETLDRNLVEKIKNILDKYNPFVKMFRSLSRREELRSCQLIINDQPSNQPQYNSPTASQVAAIIDGGQDLAHLNDKEIMVETISGRLLNVNDTVGYYDPLQYPLLFPCGTYGWDINTHDEFGNKIQCRQFYSYMLQIRPENPSLILLGGRLMQQYVVDNYVKIESSRLRWLINHQEDIRTDYYQGLADSLTTGENNTSKITLFLA</sequence>
<gene>
    <name evidence="3" type="ORF">COLO4_35927</name>
</gene>
<accession>A0A1R3GBS9</accession>
<dbReference type="STRING" id="93759.A0A1R3GBS9"/>
<dbReference type="Pfam" id="PF14214">
    <property type="entry name" value="Helitron_like_N"/>
    <property type="match status" value="1"/>
</dbReference>
<feature type="compositionally biased region" description="Basic and acidic residues" evidence="1">
    <location>
        <begin position="38"/>
        <end position="66"/>
    </location>
</feature>
<proteinExistence type="predicted"/>
<feature type="domain" description="Helitron helicase-like" evidence="2">
    <location>
        <begin position="425"/>
        <end position="491"/>
    </location>
</feature>
<evidence type="ECO:0000256" key="1">
    <source>
        <dbReference type="SAM" id="MobiDB-lite"/>
    </source>
</evidence>
<comment type="caution">
    <text evidence="3">The sequence shown here is derived from an EMBL/GenBank/DDBJ whole genome shotgun (WGS) entry which is preliminary data.</text>
</comment>
<dbReference type="PANTHER" id="PTHR45786">
    <property type="entry name" value="DNA BINDING PROTEIN-LIKE"/>
    <property type="match status" value="1"/>
</dbReference>
<evidence type="ECO:0000313" key="3">
    <source>
        <dbReference type="EMBL" id="OMO55549.1"/>
    </source>
</evidence>
<dbReference type="AlphaFoldDB" id="A0A1R3GBS9"/>
<feature type="region of interest" description="Disordered" evidence="1">
    <location>
        <begin position="20"/>
        <end position="99"/>
    </location>
</feature>
<reference evidence="4" key="1">
    <citation type="submission" date="2013-09" db="EMBL/GenBank/DDBJ databases">
        <title>Corchorus olitorius genome sequencing.</title>
        <authorList>
            <person name="Alam M."/>
            <person name="Haque M.S."/>
            <person name="Islam M.S."/>
            <person name="Emdad E.M."/>
            <person name="Islam M.M."/>
            <person name="Ahmed B."/>
            <person name="Halim A."/>
            <person name="Hossen Q.M.M."/>
            <person name="Hossain M.Z."/>
            <person name="Ahmed R."/>
            <person name="Khan M.M."/>
            <person name="Islam R."/>
            <person name="Rashid M.M."/>
            <person name="Khan S.A."/>
            <person name="Rahman M.S."/>
            <person name="Alam M."/>
            <person name="Yahiya A.S."/>
            <person name="Khan M.S."/>
            <person name="Azam M.S."/>
            <person name="Haque T."/>
            <person name="Lashkar M.Z.H."/>
            <person name="Akhand A.I."/>
            <person name="Morshed G."/>
            <person name="Roy S."/>
            <person name="Uddin K.S."/>
            <person name="Rabeya T."/>
            <person name="Hossain A.S."/>
            <person name="Chowdhury A."/>
            <person name="Snigdha A.R."/>
            <person name="Mortoza M.S."/>
            <person name="Matin S.A."/>
            <person name="Hoque S.M.E."/>
            <person name="Islam M.K."/>
            <person name="Roy D.K."/>
            <person name="Haider R."/>
            <person name="Moosa M.M."/>
            <person name="Elias S.M."/>
            <person name="Hasan A.M."/>
            <person name="Jahan S."/>
            <person name="Shafiuddin M."/>
            <person name="Mahmood N."/>
            <person name="Shommy N.S."/>
        </authorList>
    </citation>
    <scope>NUCLEOTIDE SEQUENCE [LARGE SCALE GENOMIC DNA]</scope>
    <source>
        <strain evidence="4">cv. O-4</strain>
    </source>
</reference>
<organism evidence="3 4">
    <name type="scientific">Corchorus olitorius</name>
    <dbReference type="NCBI Taxonomy" id="93759"/>
    <lineage>
        <taxon>Eukaryota</taxon>
        <taxon>Viridiplantae</taxon>
        <taxon>Streptophyta</taxon>
        <taxon>Embryophyta</taxon>
        <taxon>Tracheophyta</taxon>
        <taxon>Spermatophyta</taxon>
        <taxon>Magnoliopsida</taxon>
        <taxon>eudicotyledons</taxon>
        <taxon>Gunneridae</taxon>
        <taxon>Pentapetalae</taxon>
        <taxon>rosids</taxon>
        <taxon>malvids</taxon>
        <taxon>Malvales</taxon>
        <taxon>Malvaceae</taxon>
        <taxon>Grewioideae</taxon>
        <taxon>Apeibeae</taxon>
        <taxon>Corchorus</taxon>
    </lineage>
</organism>
<feature type="compositionally biased region" description="Polar residues" evidence="1">
    <location>
        <begin position="77"/>
        <end position="99"/>
    </location>
</feature>
<name>A0A1R3GBS9_9ROSI</name>
<dbReference type="InterPro" id="IPR025476">
    <property type="entry name" value="Helitron_helicase-like"/>
</dbReference>
<evidence type="ECO:0000259" key="2">
    <source>
        <dbReference type="Pfam" id="PF14214"/>
    </source>
</evidence>